<evidence type="ECO:0008006" key="3">
    <source>
        <dbReference type="Google" id="ProtNLM"/>
    </source>
</evidence>
<proteinExistence type="predicted"/>
<dbReference type="InParanoid" id="A0A0H2RQT4"/>
<dbReference type="Gene3D" id="2.80.10.50">
    <property type="match status" value="1"/>
</dbReference>
<evidence type="ECO:0000313" key="1">
    <source>
        <dbReference type="EMBL" id="KLO14335.1"/>
    </source>
</evidence>
<dbReference type="AlphaFoldDB" id="A0A0H2RQT4"/>
<dbReference type="Proteomes" id="UP000053477">
    <property type="component" value="Unassembled WGS sequence"/>
</dbReference>
<evidence type="ECO:0000313" key="2">
    <source>
        <dbReference type="Proteomes" id="UP000053477"/>
    </source>
</evidence>
<organism evidence="1 2">
    <name type="scientific">Schizopora paradoxa</name>
    <dbReference type="NCBI Taxonomy" id="27342"/>
    <lineage>
        <taxon>Eukaryota</taxon>
        <taxon>Fungi</taxon>
        <taxon>Dikarya</taxon>
        <taxon>Basidiomycota</taxon>
        <taxon>Agaricomycotina</taxon>
        <taxon>Agaricomycetes</taxon>
        <taxon>Hymenochaetales</taxon>
        <taxon>Schizoporaceae</taxon>
        <taxon>Schizopora</taxon>
    </lineage>
</organism>
<dbReference type="InterPro" id="IPR035992">
    <property type="entry name" value="Ricin_B-like_lectins"/>
</dbReference>
<keyword evidence="2" id="KW-1185">Reference proteome</keyword>
<dbReference type="SUPFAM" id="SSF50370">
    <property type="entry name" value="Ricin B-like lectins"/>
    <property type="match status" value="1"/>
</dbReference>
<name>A0A0H2RQT4_9AGAM</name>
<sequence>MRPYWRFTEYEEGHYFIESRTVLLRGVGGYVSLKDKKTVNTQTPFLWRFEEIAENSRVYQLKPVHPDFASEALASVHDDGFKDWTQAQAGLVPDNREDDKQQWIFIEAPVTPYGCTEPIPGRNYYVFNVGRERWLDLAESKTNDGNFVLAWYKNSMPTANQIWNFTELSGSCTLQNLAALKEKGVVGGNEGGLGGHLHVDKNDKTVIGAGPFAWELEAVGGALYKIHPKSRPETSLTCITDKVNSIPDGAAKLEHTKATDDTQLWAFIPAIELV</sequence>
<reference evidence="1 2" key="1">
    <citation type="submission" date="2015-04" db="EMBL/GenBank/DDBJ databases">
        <title>Complete genome sequence of Schizopora paradoxa KUC8140, a cosmopolitan wood degrader in East Asia.</title>
        <authorList>
            <consortium name="DOE Joint Genome Institute"/>
            <person name="Min B."/>
            <person name="Park H."/>
            <person name="Jang Y."/>
            <person name="Kim J.-J."/>
            <person name="Kim K.H."/>
            <person name="Pangilinan J."/>
            <person name="Lipzen A."/>
            <person name="Riley R."/>
            <person name="Grigoriev I.V."/>
            <person name="Spatafora J.W."/>
            <person name="Choi I.-G."/>
        </authorList>
    </citation>
    <scope>NUCLEOTIDE SEQUENCE [LARGE SCALE GENOMIC DNA]</scope>
    <source>
        <strain evidence="1 2">KUC8140</strain>
    </source>
</reference>
<gene>
    <name evidence="1" type="ORF">SCHPADRAFT_319516</name>
</gene>
<protein>
    <recommendedName>
        <fullName evidence="3">Ricin B lectin domain-containing protein</fullName>
    </recommendedName>
</protein>
<accession>A0A0H2RQT4</accession>
<dbReference type="EMBL" id="KQ085945">
    <property type="protein sequence ID" value="KLO14335.1"/>
    <property type="molecule type" value="Genomic_DNA"/>
</dbReference>